<keyword evidence="2" id="KW-1133">Transmembrane helix</keyword>
<sequence length="140" mass="14368">MTDQTTGGAAMQLPDLVSALADRLGRDQVFGPPVERGGATLVPVARVRAGGGTGGRRGGPGPGGGGGAGLVAKPVGAFSITADGKVAWHPAVDVNRIVLGGQLVFGTVAALAVLRSMRRRRLRRHLAHRHHLHPHPAQHA</sequence>
<evidence type="ECO:0000256" key="2">
    <source>
        <dbReference type="SAM" id="Phobius"/>
    </source>
</evidence>
<evidence type="ECO:0000256" key="1">
    <source>
        <dbReference type="SAM" id="MobiDB-lite"/>
    </source>
</evidence>
<organism evidence="3 4">
    <name type="scientific">Pseudonocardia acidicola</name>
    <dbReference type="NCBI Taxonomy" id="2724939"/>
    <lineage>
        <taxon>Bacteria</taxon>
        <taxon>Bacillati</taxon>
        <taxon>Actinomycetota</taxon>
        <taxon>Actinomycetes</taxon>
        <taxon>Pseudonocardiales</taxon>
        <taxon>Pseudonocardiaceae</taxon>
        <taxon>Pseudonocardia</taxon>
    </lineage>
</organism>
<feature type="transmembrane region" description="Helical" evidence="2">
    <location>
        <begin position="97"/>
        <end position="114"/>
    </location>
</feature>
<dbReference type="RefSeq" id="WP_169384477.1">
    <property type="nucleotide sequence ID" value="NZ_JAAXLA010000071.1"/>
</dbReference>
<protein>
    <recommendedName>
        <fullName evidence="5">Sporulation protein YtfJ</fullName>
    </recommendedName>
</protein>
<reference evidence="3 4" key="1">
    <citation type="submission" date="2020-04" db="EMBL/GenBank/DDBJ databases">
        <authorList>
            <person name="Klaysubun C."/>
            <person name="Duangmal K."/>
            <person name="Lipun K."/>
        </authorList>
    </citation>
    <scope>NUCLEOTIDE SEQUENCE [LARGE SCALE GENOMIC DNA]</scope>
    <source>
        <strain evidence="3 4">K10HN5</strain>
    </source>
</reference>
<evidence type="ECO:0000313" key="4">
    <source>
        <dbReference type="Proteomes" id="UP000820669"/>
    </source>
</evidence>
<comment type="caution">
    <text evidence="3">The sequence shown here is derived from an EMBL/GenBank/DDBJ whole genome shotgun (WGS) entry which is preliminary data.</text>
</comment>
<evidence type="ECO:0000313" key="3">
    <source>
        <dbReference type="EMBL" id="NMI01011.1"/>
    </source>
</evidence>
<gene>
    <name evidence="3" type="ORF">HF526_27455</name>
</gene>
<keyword evidence="4" id="KW-1185">Reference proteome</keyword>
<feature type="region of interest" description="Disordered" evidence="1">
    <location>
        <begin position="48"/>
        <end position="68"/>
    </location>
</feature>
<accession>A0ABX1SIX1</accession>
<feature type="compositionally biased region" description="Gly residues" evidence="1">
    <location>
        <begin position="49"/>
        <end position="68"/>
    </location>
</feature>
<keyword evidence="2" id="KW-0812">Transmembrane</keyword>
<dbReference type="EMBL" id="JAAXLA010000071">
    <property type="protein sequence ID" value="NMI01011.1"/>
    <property type="molecule type" value="Genomic_DNA"/>
</dbReference>
<evidence type="ECO:0008006" key="5">
    <source>
        <dbReference type="Google" id="ProtNLM"/>
    </source>
</evidence>
<name>A0ABX1SIX1_9PSEU</name>
<dbReference type="Proteomes" id="UP000820669">
    <property type="component" value="Unassembled WGS sequence"/>
</dbReference>
<proteinExistence type="predicted"/>
<keyword evidence="2" id="KW-0472">Membrane</keyword>